<dbReference type="InterPro" id="IPR013216">
    <property type="entry name" value="Methyltransf_11"/>
</dbReference>
<dbReference type="STRING" id="1123350.SAMN02744040_00517"/>
<evidence type="ECO:0000259" key="1">
    <source>
        <dbReference type="Pfam" id="PF08241"/>
    </source>
</evidence>
<dbReference type="GO" id="GO:0008757">
    <property type="term" value="F:S-adenosylmethionine-dependent methyltransferase activity"/>
    <property type="evidence" value="ECO:0007669"/>
    <property type="project" value="InterPro"/>
</dbReference>
<keyword evidence="2" id="KW-0489">Methyltransferase</keyword>
<sequence>MERICLEESYYIRGSICPSKKENNIYNFLDTINCSIGEKVLLLGDISNYGKYLKKMGVDVIILENEDYCTTSAILNNENCNIIKGSVEYMPFKDKYFDKVIFLNYFNCFENEKRVLKEIYRVLKYKGKVIIEDKNPNNLLTKFKVFQNKIRGCNGKFYHPEEVLDIFDKNGFYGSFREIDKEKYIYIGIKVD</sequence>
<feature type="domain" description="Methyltransferase type 11" evidence="1">
    <location>
        <begin position="52"/>
        <end position="131"/>
    </location>
</feature>
<dbReference type="Gene3D" id="3.40.50.150">
    <property type="entry name" value="Vaccinia Virus protein VP39"/>
    <property type="match status" value="1"/>
</dbReference>
<protein>
    <submittedName>
        <fullName evidence="2">Methyltransferase domain-containing protein</fullName>
    </submittedName>
</protein>
<dbReference type="SUPFAM" id="SSF53335">
    <property type="entry name" value="S-adenosyl-L-methionine-dependent methyltransferases"/>
    <property type="match status" value="1"/>
</dbReference>
<reference evidence="3" key="1">
    <citation type="submission" date="2016-11" db="EMBL/GenBank/DDBJ databases">
        <authorList>
            <person name="Varghese N."/>
            <person name="Submissions S."/>
        </authorList>
    </citation>
    <scope>NUCLEOTIDE SEQUENCE [LARGE SCALE GENOMIC DNA]</scope>
    <source>
        <strain evidence="3">DSM 15285</strain>
    </source>
</reference>
<name>A0A1M5PIW2_9FIRM</name>
<dbReference type="Pfam" id="PF08241">
    <property type="entry name" value="Methyltransf_11"/>
    <property type="match status" value="1"/>
</dbReference>
<dbReference type="CDD" id="cd02440">
    <property type="entry name" value="AdoMet_MTases"/>
    <property type="match status" value="1"/>
</dbReference>
<dbReference type="Proteomes" id="UP000242520">
    <property type="component" value="Unassembled WGS sequence"/>
</dbReference>
<organism evidence="2 3">
    <name type="scientific">Tepidibacter thalassicus DSM 15285</name>
    <dbReference type="NCBI Taxonomy" id="1123350"/>
    <lineage>
        <taxon>Bacteria</taxon>
        <taxon>Bacillati</taxon>
        <taxon>Bacillota</taxon>
        <taxon>Clostridia</taxon>
        <taxon>Peptostreptococcales</taxon>
        <taxon>Peptostreptococcaceae</taxon>
        <taxon>Tepidibacter</taxon>
    </lineage>
</organism>
<dbReference type="AlphaFoldDB" id="A0A1M5PIW2"/>
<dbReference type="OrthoDB" id="9808140at2"/>
<gene>
    <name evidence="2" type="ORF">SAMN02744040_00517</name>
</gene>
<evidence type="ECO:0000313" key="3">
    <source>
        <dbReference type="Proteomes" id="UP000242520"/>
    </source>
</evidence>
<accession>A0A1M5PIW2</accession>
<proteinExistence type="predicted"/>
<evidence type="ECO:0000313" key="2">
    <source>
        <dbReference type="EMBL" id="SHH01667.1"/>
    </source>
</evidence>
<dbReference type="GO" id="GO:0032259">
    <property type="term" value="P:methylation"/>
    <property type="evidence" value="ECO:0007669"/>
    <property type="project" value="UniProtKB-KW"/>
</dbReference>
<dbReference type="InterPro" id="IPR029063">
    <property type="entry name" value="SAM-dependent_MTases_sf"/>
</dbReference>
<dbReference type="EMBL" id="FQXH01000006">
    <property type="protein sequence ID" value="SHH01667.1"/>
    <property type="molecule type" value="Genomic_DNA"/>
</dbReference>
<keyword evidence="3" id="KW-1185">Reference proteome</keyword>
<keyword evidence="2" id="KW-0808">Transferase</keyword>